<dbReference type="GO" id="GO:0008017">
    <property type="term" value="F:microtubule binding"/>
    <property type="evidence" value="ECO:0007669"/>
    <property type="project" value="InterPro"/>
</dbReference>
<dbReference type="InParanoid" id="A0A0G4EG26"/>
<feature type="domain" description="Kinesin motor" evidence="8">
    <location>
        <begin position="378"/>
        <end position="743"/>
    </location>
</feature>
<dbReference type="PANTHER" id="PTHR47972">
    <property type="entry name" value="KINESIN-LIKE PROTEIN KLP-3"/>
    <property type="match status" value="1"/>
</dbReference>
<dbReference type="SMART" id="SM00129">
    <property type="entry name" value="KISc"/>
    <property type="match status" value="1"/>
</dbReference>
<name>A0A0G4EG26_VITBC</name>
<comment type="similarity">
    <text evidence="5">Belongs to the TRAFAC class myosin-kinesin ATPase superfamily. Kinesin family.</text>
</comment>
<organism evidence="9 10">
    <name type="scientific">Vitrella brassicaformis (strain CCMP3155)</name>
    <dbReference type="NCBI Taxonomy" id="1169540"/>
    <lineage>
        <taxon>Eukaryota</taxon>
        <taxon>Sar</taxon>
        <taxon>Alveolata</taxon>
        <taxon>Colpodellida</taxon>
        <taxon>Vitrellaceae</taxon>
        <taxon>Vitrella</taxon>
    </lineage>
</organism>
<dbReference type="PhylomeDB" id="A0A0G4EG26"/>
<evidence type="ECO:0000256" key="4">
    <source>
        <dbReference type="ARBA" id="ARBA00023175"/>
    </source>
</evidence>
<dbReference type="CDD" id="cd01366">
    <property type="entry name" value="KISc_C_terminal"/>
    <property type="match status" value="1"/>
</dbReference>
<evidence type="ECO:0000256" key="1">
    <source>
        <dbReference type="ARBA" id="ARBA00022701"/>
    </source>
</evidence>
<keyword evidence="6" id="KW-0175">Coiled coil</keyword>
<dbReference type="SUPFAM" id="SSF52540">
    <property type="entry name" value="P-loop containing nucleoside triphosphate hydrolases"/>
    <property type="match status" value="1"/>
</dbReference>
<keyword evidence="4 5" id="KW-0505">Motor protein</keyword>
<dbReference type="OMA" id="RHDMQKC"/>
<dbReference type="AlphaFoldDB" id="A0A0G4EG26"/>
<feature type="compositionally biased region" description="Basic and acidic residues" evidence="7">
    <location>
        <begin position="74"/>
        <end position="92"/>
    </location>
</feature>
<evidence type="ECO:0000313" key="10">
    <source>
        <dbReference type="Proteomes" id="UP000041254"/>
    </source>
</evidence>
<feature type="compositionally biased region" description="Polar residues" evidence="7">
    <location>
        <begin position="27"/>
        <end position="43"/>
    </location>
</feature>
<evidence type="ECO:0000256" key="3">
    <source>
        <dbReference type="ARBA" id="ARBA00022840"/>
    </source>
</evidence>
<dbReference type="GO" id="GO:0007018">
    <property type="term" value="P:microtubule-based movement"/>
    <property type="evidence" value="ECO:0007669"/>
    <property type="project" value="InterPro"/>
</dbReference>
<evidence type="ECO:0000313" key="9">
    <source>
        <dbReference type="EMBL" id="CEL94662.1"/>
    </source>
</evidence>
<dbReference type="PROSITE" id="PS50067">
    <property type="entry name" value="KINESIN_MOTOR_2"/>
    <property type="match status" value="1"/>
</dbReference>
<dbReference type="GO" id="GO:0005524">
    <property type="term" value="F:ATP binding"/>
    <property type="evidence" value="ECO:0007669"/>
    <property type="project" value="UniProtKB-UniRule"/>
</dbReference>
<dbReference type="InterPro" id="IPR027417">
    <property type="entry name" value="P-loop_NTPase"/>
</dbReference>
<dbReference type="EMBL" id="CDMY01000224">
    <property type="protein sequence ID" value="CEL94662.1"/>
    <property type="molecule type" value="Genomic_DNA"/>
</dbReference>
<keyword evidence="10" id="KW-1185">Reference proteome</keyword>
<feature type="compositionally biased region" description="Gly residues" evidence="7">
    <location>
        <begin position="677"/>
        <end position="689"/>
    </location>
</feature>
<feature type="compositionally biased region" description="Low complexity" evidence="7">
    <location>
        <begin position="50"/>
        <end position="63"/>
    </location>
</feature>
<evidence type="ECO:0000259" key="8">
    <source>
        <dbReference type="PROSITE" id="PS50067"/>
    </source>
</evidence>
<reference evidence="9 10" key="1">
    <citation type="submission" date="2014-11" db="EMBL/GenBank/DDBJ databases">
        <authorList>
            <person name="Zhu J."/>
            <person name="Qi W."/>
            <person name="Song R."/>
        </authorList>
    </citation>
    <scope>NUCLEOTIDE SEQUENCE [LARGE SCALE GENOMIC DNA]</scope>
</reference>
<feature type="region of interest" description="Disordered" evidence="7">
    <location>
        <begin position="671"/>
        <end position="691"/>
    </location>
</feature>
<protein>
    <recommendedName>
        <fullName evidence="8">Kinesin motor domain-containing protein</fullName>
    </recommendedName>
</protein>
<accession>A0A0G4EG26</accession>
<evidence type="ECO:0000256" key="7">
    <source>
        <dbReference type="SAM" id="MobiDB-lite"/>
    </source>
</evidence>
<gene>
    <name evidence="9" type="ORF">Vbra_7335</name>
</gene>
<dbReference type="STRING" id="1169540.A0A0G4EG26"/>
<sequence>MRDFQSQLRQPTRKSIFAKSIFARNVPLQQPSVPPTDTASDTGTPRGGDASASYASHTASSGAKVVRHPSPALSDKDVSMRRAKTPGREPRGRAMPSDTKTAARRAPSAKEAREAGNPSHPSRGIPPLPPGGRRVPIANLKERPNTHTHQHHHQPPTRVAGHPPSHAANRRAASPRVRGVHGVGVAGGSGSGGPPPHVSLEELKAKKLELANRLSQTADEESRLRSELEELKQQLEQLDQAKVEMAAEREESLRQLEELETNYETESEELRVSIETLEADNAALDKEIIAQEQQNEVLKSGAAQTRALIAEDEAKIERLKHDKETQHAEAFAQQKQVDQLKGYFTEMEAYLVRLLEDSHATEALRKKLHNIAQELRGNIRVFCRIRPRSSREVSDGLDEGQLELSPDGCGVTLCSAKMRSVDGLNEHSNQYKFTFDKVFAPNAAQAVVFEEIAQLVQSALDGYRVAIFAYGQTGSGKTYTMEGPDNYASEEQWQQSKGMIPRAVDLIFTTVQTLQRRGWSFKVEASFIEIYNETVRDLLASDKDEGGGVVPDIKIDGKGVVVVSNIKTVPVTAPHQVHQLLIQAHGNRATAETRCNARSSRSHSVFQLRILGEDASQGNASVGGLLSLIDLAGSERVEKSQVTGDRLRETQSINRSLSALGDVICALGEKRPPTPMGGRGGASGKGSSGVGHVPYRNSKLTMLLKDSLGGDSKTLMFVNVSPLAMHLNETLNSLRFAAKVNSCTVGPVKKAVAGMA</sequence>
<feature type="binding site" evidence="5">
    <location>
        <begin position="471"/>
        <end position="478"/>
    </location>
    <ligand>
        <name>ATP</name>
        <dbReference type="ChEBI" id="CHEBI:30616"/>
    </ligand>
</feature>
<feature type="compositionally biased region" description="Basic residues" evidence="7">
    <location>
        <begin position="146"/>
        <end position="155"/>
    </location>
</feature>
<keyword evidence="1" id="KW-0493">Microtubule</keyword>
<dbReference type="InterPro" id="IPR036961">
    <property type="entry name" value="Kinesin_motor_dom_sf"/>
</dbReference>
<feature type="coiled-coil region" evidence="6">
    <location>
        <begin position="200"/>
        <end position="329"/>
    </location>
</feature>
<evidence type="ECO:0000256" key="2">
    <source>
        <dbReference type="ARBA" id="ARBA00022741"/>
    </source>
</evidence>
<dbReference type="Proteomes" id="UP000041254">
    <property type="component" value="Unassembled WGS sequence"/>
</dbReference>
<dbReference type="InterPro" id="IPR001752">
    <property type="entry name" value="Kinesin_motor_dom"/>
</dbReference>
<dbReference type="InterPro" id="IPR027640">
    <property type="entry name" value="Kinesin-like_fam"/>
</dbReference>
<keyword evidence="3 5" id="KW-0067">ATP-binding</keyword>
<dbReference type="GO" id="GO:0005874">
    <property type="term" value="C:microtubule"/>
    <property type="evidence" value="ECO:0007669"/>
    <property type="project" value="UniProtKB-KW"/>
</dbReference>
<dbReference type="PRINTS" id="PR00380">
    <property type="entry name" value="KINESINHEAVY"/>
</dbReference>
<evidence type="ECO:0000256" key="6">
    <source>
        <dbReference type="SAM" id="Coils"/>
    </source>
</evidence>
<dbReference type="PANTHER" id="PTHR47972:SF45">
    <property type="entry name" value="PROTEIN CLARET SEGREGATIONAL"/>
    <property type="match status" value="1"/>
</dbReference>
<proteinExistence type="inferred from homology"/>
<dbReference type="GO" id="GO:0003777">
    <property type="term" value="F:microtubule motor activity"/>
    <property type="evidence" value="ECO:0007669"/>
    <property type="project" value="InterPro"/>
</dbReference>
<keyword evidence="2 5" id="KW-0547">Nucleotide-binding</keyword>
<dbReference type="OrthoDB" id="3176171at2759"/>
<evidence type="ECO:0000256" key="5">
    <source>
        <dbReference type="PROSITE-ProRule" id="PRU00283"/>
    </source>
</evidence>
<feature type="region of interest" description="Disordered" evidence="7">
    <location>
        <begin position="24"/>
        <end position="181"/>
    </location>
</feature>
<dbReference type="VEuPathDB" id="CryptoDB:Vbra_7335"/>
<dbReference type="Gene3D" id="3.40.850.10">
    <property type="entry name" value="Kinesin motor domain"/>
    <property type="match status" value="1"/>
</dbReference>
<dbReference type="Pfam" id="PF00225">
    <property type="entry name" value="Kinesin"/>
    <property type="match status" value="1"/>
</dbReference>